<organism evidence="1 2">
    <name type="scientific">Trifolium medium</name>
    <dbReference type="NCBI Taxonomy" id="97028"/>
    <lineage>
        <taxon>Eukaryota</taxon>
        <taxon>Viridiplantae</taxon>
        <taxon>Streptophyta</taxon>
        <taxon>Embryophyta</taxon>
        <taxon>Tracheophyta</taxon>
        <taxon>Spermatophyta</taxon>
        <taxon>Magnoliopsida</taxon>
        <taxon>eudicotyledons</taxon>
        <taxon>Gunneridae</taxon>
        <taxon>Pentapetalae</taxon>
        <taxon>rosids</taxon>
        <taxon>fabids</taxon>
        <taxon>Fabales</taxon>
        <taxon>Fabaceae</taxon>
        <taxon>Papilionoideae</taxon>
        <taxon>50 kb inversion clade</taxon>
        <taxon>NPAAA clade</taxon>
        <taxon>Hologalegina</taxon>
        <taxon>IRL clade</taxon>
        <taxon>Trifolieae</taxon>
        <taxon>Trifolium</taxon>
    </lineage>
</organism>
<sequence length="46" mass="5333">MPSDKLYCHFSYILPPILVHQLNGEMLVAKKMKENLICGKKWGTKE</sequence>
<protein>
    <submittedName>
        <fullName evidence="1">Uncharacterized protein</fullName>
    </submittedName>
</protein>
<name>A0A392PVU6_9FABA</name>
<accession>A0A392PVU6</accession>
<dbReference type="EMBL" id="LXQA010098722">
    <property type="protein sequence ID" value="MCI15944.1"/>
    <property type="molecule type" value="Genomic_DNA"/>
</dbReference>
<comment type="caution">
    <text evidence="1">The sequence shown here is derived from an EMBL/GenBank/DDBJ whole genome shotgun (WGS) entry which is preliminary data.</text>
</comment>
<proteinExistence type="predicted"/>
<reference evidence="1 2" key="1">
    <citation type="journal article" date="2018" name="Front. Plant Sci.">
        <title>Red Clover (Trifolium pratense) and Zigzag Clover (T. medium) - A Picture of Genomic Similarities and Differences.</title>
        <authorList>
            <person name="Dluhosova J."/>
            <person name="Istvanek J."/>
            <person name="Nedelnik J."/>
            <person name="Repkova J."/>
        </authorList>
    </citation>
    <scope>NUCLEOTIDE SEQUENCE [LARGE SCALE GENOMIC DNA]</scope>
    <source>
        <strain evidence="2">cv. 10/8</strain>
        <tissue evidence="1">Leaf</tissue>
    </source>
</reference>
<dbReference type="AlphaFoldDB" id="A0A392PVU6"/>
<feature type="non-terminal residue" evidence="1">
    <location>
        <position position="46"/>
    </location>
</feature>
<keyword evidence="2" id="KW-1185">Reference proteome</keyword>
<dbReference type="Proteomes" id="UP000265520">
    <property type="component" value="Unassembled WGS sequence"/>
</dbReference>
<evidence type="ECO:0000313" key="1">
    <source>
        <dbReference type="EMBL" id="MCI15944.1"/>
    </source>
</evidence>
<evidence type="ECO:0000313" key="2">
    <source>
        <dbReference type="Proteomes" id="UP000265520"/>
    </source>
</evidence>